<dbReference type="Proteomes" id="UP000271889">
    <property type="component" value="Unassembled WGS sequence"/>
</dbReference>
<keyword evidence="3" id="KW-1185">Reference proteome</keyword>
<protein>
    <submittedName>
        <fullName evidence="2">Uncharacterized protein</fullName>
    </submittedName>
</protein>
<sequence length="113" mass="12736">MKYLYSFVFQLIDLKLTRNLSIMGLSLLTGQVLPHHIEISPIRTGNADWDQIINMLLSIKMLVGGVVAVILDNSVPGATLRQRGLKQHDDAEKQEKLEDLEDDGYAFPKCVNR</sequence>
<evidence type="ECO:0000313" key="3">
    <source>
        <dbReference type="Proteomes" id="UP000271889"/>
    </source>
</evidence>
<reference evidence="2 3" key="1">
    <citation type="submission" date="2018-11" db="EMBL/GenBank/DDBJ databases">
        <authorList>
            <consortium name="Pathogen Informatics"/>
        </authorList>
    </citation>
    <scope>NUCLEOTIDE SEQUENCE [LARGE SCALE GENOMIC DNA]</scope>
</reference>
<comment type="similarity">
    <text evidence="1">Belongs to the nucleobase:cation symporter-2 (NCS2) (TC 2.A.40) family.</text>
</comment>
<proteinExistence type="inferred from homology"/>
<accession>A0A3P6RKN2</accession>
<organism evidence="2 3">
    <name type="scientific">Cylicostephanus goldi</name>
    <name type="common">Nematode worm</name>
    <dbReference type="NCBI Taxonomy" id="71465"/>
    <lineage>
        <taxon>Eukaryota</taxon>
        <taxon>Metazoa</taxon>
        <taxon>Ecdysozoa</taxon>
        <taxon>Nematoda</taxon>
        <taxon>Chromadorea</taxon>
        <taxon>Rhabditida</taxon>
        <taxon>Rhabditina</taxon>
        <taxon>Rhabditomorpha</taxon>
        <taxon>Strongyloidea</taxon>
        <taxon>Strongylidae</taxon>
        <taxon>Cylicostephanus</taxon>
    </lineage>
</organism>
<dbReference type="OrthoDB" id="1641903at2759"/>
<name>A0A3P6RKN2_CYLGO</name>
<dbReference type="EMBL" id="UYRV01007313">
    <property type="protein sequence ID" value="VDK54505.1"/>
    <property type="molecule type" value="Genomic_DNA"/>
</dbReference>
<evidence type="ECO:0000256" key="1">
    <source>
        <dbReference type="ARBA" id="ARBA00008821"/>
    </source>
</evidence>
<dbReference type="AlphaFoldDB" id="A0A3P6RKN2"/>
<dbReference type="PANTHER" id="PTHR11119">
    <property type="entry name" value="XANTHINE-URACIL / VITAMIN C PERMEASE FAMILY MEMBER"/>
    <property type="match status" value="1"/>
</dbReference>
<gene>
    <name evidence="2" type="ORF">CGOC_LOCUS3031</name>
</gene>
<evidence type="ECO:0000313" key="2">
    <source>
        <dbReference type="EMBL" id="VDK54505.1"/>
    </source>
</evidence>